<dbReference type="EMBL" id="CAMXCT020001713">
    <property type="protein sequence ID" value="CAL1145817.1"/>
    <property type="molecule type" value="Genomic_DNA"/>
</dbReference>
<evidence type="ECO:0000313" key="4">
    <source>
        <dbReference type="Proteomes" id="UP001152797"/>
    </source>
</evidence>
<name>A0A9P1CJZ0_9DINO</name>
<proteinExistence type="predicted"/>
<accession>A0A9P1CJZ0</accession>
<evidence type="ECO:0000313" key="2">
    <source>
        <dbReference type="EMBL" id="CAI3992442.1"/>
    </source>
</evidence>
<reference evidence="2" key="1">
    <citation type="submission" date="2022-10" db="EMBL/GenBank/DDBJ databases">
        <authorList>
            <person name="Chen Y."/>
            <person name="Dougan E. K."/>
            <person name="Chan C."/>
            <person name="Rhodes N."/>
            <person name="Thang M."/>
        </authorList>
    </citation>
    <scope>NUCLEOTIDE SEQUENCE</scope>
</reference>
<dbReference type="AlphaFoldDB" id="A0A9P1CJZ0"/>
<comment type="caution">
    <text evidence="2">The sequence shown here is derived from an EMBL/GenBank/DDBJ whole genome shotgun (WGS) entry which is preliminary data.</text>
</comment>
<organism evidence="2">
    <name type="scientific">Cladocopium goreaui</name>
    <dbReference type="NCBI Taxonomy" id="2562237"/>
    <lineage>
        <taxon>Eukaryota</taxon>
        <taxon>Sar</taxon>
        <taxon>Alveolata</taxon>
        <taxon>Dinophyceae</taxon>
        <taxon>Suessiales</taxon>
        <taxon>Symbiodiniaceae</taxon>
        <taxon>Cladocopium</taxon>
    </lineage>
</organism>
<reference evidence="3 4" key="2">
    <citation type="submission" date="2024-05" db="EMBL/GenBank/DDBJ databases">
        <authorList>
            <person name="Chen Y."/>
            <person name="Shah S."/>
            <person name="Dougan E. K."/>
            <person name="Thang M."/>
            <person name="Chan C."/>
        </authorList>
    </citation>
    <scope>NUCLEOTIDE SEQUENCE [LARGE SCALE GENOMIC DNA]</scope>
</reference>
<sequence length="106" mass="12253">YEANRCGVRMRISQSDLKKLDCYDDLIEEVIGLRKISGGELLREHRELEARYSELEKEHKKVKAMAEHLGTKCDTLEAENLDLRKILDQHMDFPTLLPVKVEAGDN</sequence>
<keyword evidence="1" id="KW-0175">Coiled coil</keyword>
<dbReference type="Proteomes" id="UP001152797">
    <property type="component" value="Unassembled WGS sequence"/>
</dbReference>
<keyword evidence="4" id="KW-1185">Reference proteome</keyword>
<evidence type="ECO:0000313" key="3">
    <source>
        <dbReference type="EMBL" id="CAL4779754.1"/>
    </source>
</evidence>
<protein>
    <submittedName>
        <fullName evidence="2">Uncharacterized protein</fullName>
    </submittedName>
</protein>
<dbReference type="EMBL" id="CAMXCT030001713">
    <property type="protein sequence ID" value="CAL4779754.1"/>
    <property type="molecule type" value="Genomic_DNA"/>
</dbReference>
<gene>
    <name evidence="2" type="ORF">C1SCF055_LOCUS19275</name>
</gene>
<evidence type="ECO:0000256" key="1">
    <source>
        <dbReference type="SAM" id="Coils"/>
    </source>
</evidence>
<feature type="non-terminal residue" evidence="2">
    <location>
        <position position="1"/>
    </location>
</feature>
<dbReference type="EMBL" id="CAMXCT010001713">
    <property type="protein sequence ID" value="CAI3992442.1"/>
    <property type="molecule type" value="Genomic_DNA"/>
</dbReference>
<feature type="coiled-coil region" evidence="1">
    <location>
        <begin position="38"/>
        <end position="65"/>
    </location>
</feature>